<dbReference type="STRING" id="289003.SAMN05216190_10310"/>
<reference evidence="2" key="1">
    <citation type="submission" date="2016-10" db="EMBL/GenBank/DDBJ databases">
        <authorList>
            <person name="Varghese N."/>
            <person name="Submissions S."/>
        </authorList>
    </citation>
    <scope>NUCLEOTIDE SEQUENCE [LARGE SCALE GENOMIC DNA]</scope>
    <source>
        <strain evidence="2">DSM 17834</strain>
    </source>
</reference>
<protein>
    <submittedName>
        <fullName evidence="1">Putative excisionase</fullName>
    </submittedName>
</protein>
<gene>
    <name evidence="1" type="ORF">SAMN05216190_10310</name>
</gene>
<dbReference type="EMBL" id="FOWX01000003">
    <property type="protein sequence ID" value="SFO95179.1"/>
    <property type="molecule type" value="Genomic_DNA"/>
</dbReference>
<dbReference type="AlphaFoldDB" id="A0A1I5LCU2"/>
<name>A0A1I5LCU2_9PSED</name>
<accession>A0A1I5LCU2</accession>
<dbReference type="InterPro" id="IPR038146">
    <property type="entry name" value="933W_put_Xis_sf"/>
</dbReference>
<organism evidence="1 2">
    <name type="scientific">Pseudomonas borbori</name>
    <dbReference type="NCBI Taxonomy" id="289003"/>
    <lineage>
        <taxon>Bacteria</taxon>
        <taxon>Pseudomonadati</taxon>
        <taxon>Pseudomonadota</taxon>
        <taxon>Gammaproteobacteria</taxon>
        <taxon>Pseudomonadales</taxon>
        <taxon>Pseudomonadaceae</taxon>
        <taxon>Pseudomonas</taxon>
    </lineage>
</organism>
<dbReference type="RefSeq" id="WP_090497535.1">
    <property type="nucleotide sequence ID" value="NZ_FOWX01000003.1"/>
</dbReference>
<dbReference type="Proteomes" id="UP000198784">
    <property type="component" value="Unassembled WGS sequence"/>
</dbReference>
<keyword evidence="2" id="KW-1185">Reference proteome</keyword>
<dbReference type="InterPro" id="IPR009634">
    <property type="entry name" value="Put_exci"/>
</dbReference>
<dbReference type="Pfam" id="PF06806">
    <property type="entry name" value="DUF1233"/>
    <property type="match status" value="1"/>
</dbReference>
<evidence type="ECO:0000313" key="2">
    <source>
        <dbReference type="Proteomes" id="UP000198784"/>
    </source>
</evidence>
<proteinExistence type="predicted"/>
<sequence length="85" mass="9756">MTAAAKQFTDNDTIPPPSIKQQFAIVPAKWVRQELLFPVFGISTEAARKYRGSGQWHEGKHWDRDPANRVIYNREAIEKWMSGAL</sequence>
<dbReference type="Gene3D" id="1.10.1660.60">
    <property type="entry name" value="Putative excisionased domain DUF1233"/>
    <property type="match status" value="1"/>
</dbReference>
<dbReference type="OrthoDB" id="8779418at2"/>
<evidence type="ECO:0000313" key="1">
    <source>
        <dbReference type="EMBL" id="SFO95179.1"/>
    </source>
</evidence>